<dbReference type="Proteomes" id="UP000320806">
    <property type="component" value="Unassembled WGS sequence"/>
</dbReference>
<protein>
    <submittedName>
        <fullName evidence="1">Uncharacterized protein</fullName>
    </submittedName>
</protein>
<evidence type="ECO:0000313" key="2">
    <source>
        <dbReference type="Proteomes" id="UP000320806"/>
    </source>
</evidence>
<reference evidence="1 2" key="1">
    <citation type="submission" date="2019-06" db="EMBL/GenBank/DDBJ databases">
        <title>Sequencing the genomes of 1000 actinobacteria strains.</title>
        <authorList>
            <person name="Klenk H.-P."/>
        </authorList>
    </citation>
    <scope>NUCLEOTIDE SEQUENCE [LARGE SCALE GENOMIC DNA]</scope>
    <source>
        <strain evidence="1 2">DSM 19828</strain>
    </source>
</reference>
<sequence length="62" mass="7267">MPFLFHMVELTQTATEKLWADEHPLGLLERGDLDLLPDRVEHPDLLRYLDSVLRRHLCTGSR</sequence>
<accession>A0A542EGK9</accession>
<organism evidence="1 2">
    <name type="scientific">Yimella lutea</name>
    <dbReference type="NCBI Taxonomy" id="587872"/>
    <lineage>
        <taxon>Bacteria</taxon>
        <taxon>Bacillati</taxon>
        <taxon>Actinomycetota</taxon>
        <taxon>Actinomycetes</taxon>
        <taxon>Micrococcales</taxon>
        <taxon>Dermacoccaceae</taxon>
        <taxon>Yimella</taxon>
    </lineage>
</organism>
<keyword evidence="2" id="KW-1185">Reference proteome</keyword>
<gene>
    <name evidence="1" type="ORF">FB459_1910</name>
</gene>
<dbReference type="AlphaFoldDB" id="A0A542EGK9"/>
<proteinExistence type="predicted"/>
<name>A0A542EGK9_9MICO</name>
<comment type="caution">
    <text evidence="1">The sequence shown here is derived from an EMBL/GenBank/DDBJ whole genome shotgun (WGS) entry which is preliminary data.</text>
</comment>
<dbReference type="EMBL" id="VFMO01000001">
    <property type="protein sequence ID" value="TQJ14449.1"/>
    <property type="molecule type" value="Genomic_DNA"/>
</dbReference>
<evidence type="ECO:0000313" key="1">
    <source>
        <dbReference type="EMBL" id="TQJ14449.1"/>
    </source>
</evidence>